<feature type="compositionally biased region" description="Basic and acidic residues" evidence="10">
    <location>
        <begin position="831"/>
        <end position="870"/>
    </location>
</feature>
<feature type="region of interest" description="Disordered" evidence="10">
    <location>
        <begin position="939"/>
        <end position="990"/>
    </location>
</feature>
<proteinExistence type="inferred from homology"/>
<evidence type="ECO:0000256" key="10">
    <source>
        <dbReference type="SAM" id="MobiDB-lite"/>
    </source>
</evidence>
<accession>A0A7R8X2R9</accession>
<keyword evidence="6 9" id="KW-0804">Transcription</keyword>
<evidence type="ECO:0000256" key="1">
    <source>
        <dbReference type="ARBA" id="ARBA00004123"/>
    </source>
</evidence>
<feature type="compositionally biased region" description="Polar residues" evidence="10">
    <location>
        <begin position="948"/>
        <end position="961"/>
    </location>
</feature>
<gene>
    <name evidence="12" type="ORF">DSTB1V02_LOCUS1714</name>
</gene>
<feature type="compositionally biased region" description="Basic and acidic residues" evidence="10">
    <location>
        <begin position="560"/>
        <end position="569"/>
    </location>
</feature>
<feature type="compositionally biased region" description="Basic and acidic residues" evidence="10">
    <location>
        <begin position="701"/>
        <end position="711"/>
    </location>
</feature>
<evidence type="ECO:0000256" key="5">
    <source>
        <dbReference type="ARBA" id="ARBA00023159"/>
    </source>
</evidence>
<feature type="compositionally biased region" description="Basic and acidic residues" evidence="10">
    <location>
        <begin position="1300"/>
        <end position="1316"/>
    </location>
</feature>
<feature type="compositionally biased region" description="Pro residues" evidence="10">
    <location>
        <begin position="1351"/>
        <end position="1362"/>
    </location>
</feature>
<comment type="function">
    <text evidence="9">Component of the Mediator complex, a coactivator involved in the regulated transcription of nearly all RNA polymerase II-dependent genes. Mediator functions as a bridge to convey information from gene-specific regulatory proteins to the basal RNA polymerase II transcription machinery. Mediator is recruited to promoters by direct interactions with regulatory proteins and serves as a scaffold for the assembly of a functional preinitiation complex with RNA polymerase II and the general transcription factors.</text>
</comment>
<evidence type="ECO:0000313" key="13">
    <source>
        <dbReference type="Proteomes" id="UP000677054"/>
    </source>
</evidence>
<evidence type="ECO:0000259" key="11">
    <source>
        <dbReference type="Pfam" id="PF10744"/>
    </source>
</evidence>
<protein>
    <recommendedName>
        <fullName evidence="3 9">Mediator of RNA polymerase II transcription subunit 1</fullName>
    </recommendedName>
    <alternativeName>
        <fullName evidence="8 9">Mediator complex subunit 1</fullName>
    </alternativeName>
</protein>
<keyword evidence="4 9" id="KW-0805">Transcription regulation</keyword>
<feature type="compositionally biased region" description="Polar residues" evidence="10">
    <location>
        <begin position="570"/>
        <end position="586"/>
    </location>
</feature>
<dbReference type="OrthoDB" id="2281547at2759"/>
<organism evidence="12">
    <name type="scientific">Darwinula stevensoni</name>
    <dbReference type="NCBI Taxonomy" id="69355"/>
    <lineage>
        <taxon>Eukaryota</taxon>
        <taxon>Metazoa</taxon>
        <taxon>Ecdysozoa</taxon>
        <taxon>Arthropoda</taxon>
        <taxon>Crustacea</taxon>
        <taxon>Oligostraca</taxon>
        <taxon>Ostracoda</taxon>
        <taxon>Podocopa</taxon>
        <taxon>Podocopida</taxon>
        <taxon>Darwinulocopina</taxon>
        <taxon>Darwinuloidea</taxon>
        <taxon>Darwinulidae</taxon>
        <taxon>Darwinula</taxon>
    </lineage>
</organism>
<feature type="compositionally biased region" description="Basic residues" evidence="10">
    <location>
        <begin position="631"/>
        <end position="640"/>
    </location>
</feature>
<feature type="domain" description="Mediator complex subunit Med1" evidence="11">
    <location>
        <begin position="76"/>
        <end position="434"/>
    </location>
</feature>
<dbReference type="Pfam" id="PF10744">
    <property type="entry name" value="Med1"/>
    <property type="match status" value="1"/>
</dbReference>
<feature type="compositionally biased region" description="Polar residues" evidence="10">
    <location>
        <begin position="1138"/>
        <end position="1156"/>
    </location>
</feature>
<keyword evidence="5 9" id="KW-0010">Activator</keyword>
<evidence type="ECO:0000256" key="9">
    <source>
        <dbReference type="RuleBase" id="RU364059"/>
    </source>
</evidence>
<dbReference type="GO" id="GO:0045944">
    <property type="term" value="P:positive regulation of transcription by RNA polymerase II"/>
    <property type="evidence" value="ECO:0007669"/>
    <property type="project" value="UniProtKB-ARBA"/>
</dbReference>
<dbReference type="EMBL" id="LR899686">
    <property type="protein sequence ID" value="CAD7241734.1"/>
    <property type="molecule type" value="Genomic_DNA"/>
</dbReference>
<feature type="compositionally biased region" description="Basic and acidic residues" evidence="10">
    <location>
        <begin position="1071"/>
        <end position="1081"/>
    </location>
</feature>
<feature type="region of interest" description="Disordered" evidence="10">
    <location>
        <begin position="550"/>
        <end position="753"/>
    </location>
</feature>
<dbReference type="GO" id="GO:0003712">
    <property type="term" value="F:transcription coregulator activity"/>
    <property type="evidence" value="ECO:0007669"/>
    <property type="project" value="InterPro"/>
</dbReference>
<feature type="region of interest" description="Disordered" evidence="10">
    <location>
        <begin position="774"/>
        <end position="802"/>
    </location>
</feature>
<dbReference type="InterPro" id="IPR019680">
    <property type="entry name" value="Mediator_Med1"/>
</dbReference>
<feature type="region of interest" description="Disordered" evidence="10">
    <location>
        <begin position="1003"/>
        <end position="1037"/>
    </location>
</feature>
<reference evidence="12" key="1">
    <citation type="submission" date="2020-11" db="EMBL/GenBank/DDBJ databases">
        <authorList>
            <person name="Tran Van P."/>
        </authorList>
    </citation>
    <scope>NUCLEOTIDE SEQUENCE</scope>
</reference>
<evidence type="ECO:0000256" key="8">
    <source>
        <dbReference type="ARBA" id="ARBA00031254"/>
    </source>
</evidence>
<evidence type="ECO:0000256" key="7">
    <source>
        <dbReference type="ARBA" id="ARBA00023242"/>
    </source>
</evidence>
<feature type="compositionally biased region" description="Polar residues" evidence="10">
    <location>
        <begin position="600"/>
        <end position="622"/>
    </location>
</feature>
<evidence type="ECO:0000256" key="2">
    <source>
        <dbReference type="ARBA" id="ARBA00006210"/>
    </source>
</evidence>
<feature type="compositionally biased region" description="Polar residues" evidence="10">
    <location>
        <begin position="1027"/>
        <end position="1037"/>
    </location>
</feature>
<feature type="compositionally biased region" description="Low complexity" evidence="10">
    <location>
        <begin position="962"/>
        <end position="981"/>
    </location>
</feature>
<keyword evidence="13" id="KW-1185">Reference proteome</keyword>
<feature type="compositionally biased region" description="Low complexity" evidence="10">
    <location>
        <begin position="1104"/>
        <end position="1115"/>
    </location>
</feature>
<evidence type="ECO:0000256" key="6">
    <source>
        <dbReference type="ARBA" id="ARBA00023163"/>
    </source>
</evidence>
<feature type="region of interest" description="Disordered" evidence="10">
    <location>
        <begin position="822"/>
        <end position="897"/>
    </location>
</feature>
<feature type="region of interest" description="Disordered" evidence="10">
    <location>
        <begin position="1278"/>
        <end position="1366"/>
    </location>
</feature>
<evidence type="ECO:0000313" key="12">
    <source>
        <dbReference type="EMBL" id="CAD7241734.1"/>
    </source>
</evidence>
<dbReference type="PANTHER" id="PTHR12881">
    <property type="entry name" value="MEDIATOR OF RNA POLYMERASE II TRANSCRIPTION SUBUNIT 1"/>
    <property type="match status" value="1"/>
</dbReference>
<comment type="subcellular location">
    <subcellularLocation>
        <location evidence="1 9">Nucleus</location>
    </subcellularLocation>
</comment>
<dbReference type="Proteomes" id="UP000677054">
    <property type="component" value="Unassembled WGS sequence"/>
</dbReference>
<dbReference type="InterPro" id="IPR051999">
    <property type="entry name" value="Mediator_complex_subunit_1"/>
</dbReference>
<evidence type="ECO:0000256" key="4">
    <source>
        <dbReference type="ARBA" id="ARBA00023015"/>
    </source>
</evidence>
<sequence length="1409" mass="151262">MPSCKANMPSLIILNQDENLTKEFVPNKGEKLDMMMEKIRNKANQLKPLPESAKAIRAAMMDKRLVFDSNEKALMQKFMDTLQKSMKIVSLQGMLERLETLSRQLGLKFHPESPGTDCYYISADSYYVEVAIYATGGVKDVHVQHSSESAPKCVPEMRNALNRADFQDFISHLEGLNAIYQLNTDIKTKGKAWIALSSLERDLGALAEMQMALTPDPHSLIHDSPVGVLQPRQGGHPMLLTYFISPYELLDKKAGVALPLTVEMVTSSKKGRYVAVVLQPATPNKLQVMSVLNTNRTGDGHTLPSFMPLNNMNSATLPAIFALQLPKALPVSVPTLHHISQITGVEVGDTDNVQPLMNLITSDVSNGELECGFNKGLFVTLPDQQHCYFMMGIEELQGIMLKSIRFTHPTHVPQILVLLRKQALFNALIASCVRTSSKQELEGSITFEVSASSVHQISVTFEHPLEQCMATAELDLSYISNIKCRLHSLASNQILCSEEYASKILQRCLSIPVTMRAIIKKAQSTQPKAAGQSEGEAMLTMGRAAFLDQNSSAHFPPNLDSKRSQKADHYSSSARGKQEESMTGQSAEGAEPYKDVTIGLSGSSTLGPRSQGPHPSTFNSTPFIGPEGFKKAKSAPRKRKMTSESAPGSSPHTVNRFSPKQSRVGDEDEFLTSVSTPMSAPPTLGVGGPELSSLKSSSSMEDLRKHIKTEPYDFDLEDMGVPDGPTKHMDKSKRKLKKVKSDSKLSAAHAPSLMETDAPSMLLHHLSEKSSLSITPISSSPATVCSAGSLSSSTTVSSASSSINSTLARFGLERRPGIEIIPISSAPNPYIDDKRNKSREFRKETPEKKKGEKKEKRKRRGDEDLSRREVMGPPRSGATKPITLSIKTSPGSLSYKKSSELGRVKLGSANANPANSLLTANSSVSASGSALLYKASTLSPKQGFGSKHGSSPKQSSASPKMSSPKQSASLKSLSSLQSSAPGGKPTLTPLAICLGNASAPSIASLPKIPKIKDRKPPISVGGDGKSEVSTGTDNQKIIGNQNFGAQAMMHQALPGKNLQKKGKGSLSAVIDKLRSTAEHTDTSVSPSGTEKKDAPKTEFTVKPSSKGLKLTVTKTKGSDGSGKSYSSTKSKMHRTMGDGSTQGQTGSPLSVRQGAQTPHGKKDQIPPSPHILGRSVQKSPSEASIKNIPRVISPKSQNVLKEKVKDAQLSASGKEAKLLGRQRSFDECHTQVNQDDALQLIMSGRDLEFLQMHSNEGKVNLSQSVSVDSLMACDPVAGSSEARSSVSKPEKALPLNLTMSKEKALEESTKTSEKNADGSSCLPSPDEGALVIDDPSNGKGRSCGNDMLLPEIPPAPSRPLPSPSVSAHIVTSPACGNSPITLISPHSSKGSPCAIDDELMNEALLLNPQ</sequence>
<keyword evidence="7 9" id="KW-0539">Nucleus</keyword>
<name>A0A7R8X2R9_9CRUS</name>
<feature type="compositionally biased region" description="Polar residues" evidence="10">
    <location>
        <begin position="885"/>
        <end position="896"/>
    </location>
</feature>
<dbReference type="PANTHER" id="PTHR12881:SF10">
    <property type="entry name" value="MEDIATOR OF RNA POLYMERASE II TRANSCRIPTION SUBUNIT 1"/>
    <property type="match status" value="1"/>
</dbReference>
<dbReference type="GO" id="GO:0016592">
    <property type="term" value="C:mediator complex"/>
    <property type="evidence" value="ECO:0007669"/>
    <property type="project" value="InterPro"/>
</dbReference>
<dbReference type="EMBL" id="CAJPEV010000169">
    <property type="protein sequence ID" value="CAG0881757.1"/>
    <property type="molecule type" value="Genomic_DNA"/>
</dbReference>
<feature type="region of interest" description="Disordered" evidence="10">
    <location>
        <begin position="1056"/>
        <end position="1199"/>
    </location>
</feature>
<evidence type="ECO:0000256" key="3">
    <source>
        <dbReference type="ARBA" id="ARBA00020612"/>
    </source>
</evidence>
<feature type="compositionally biased region" description="Polar residues" evidence="10">
    <location>
        <begin position="643"/>
        <end position="661"/>
    </location>
</feature>
<comment type="similarity">
    <text evidence="2 9">Belongs to the Mediator complex subunit 1 family.</text>
</comment>